<dbReference type="PANTHER" id="PTHR42851:SF19">
    <property type="entry name" value="PWWP DOMAIN-CONTAINING PROTEIN 2-RELATED"/>
    <property type="match status" value="1"/>
</dbReference>
<gene>
    <name evidence="3" type="ORF">ERUC_LOCUS31466</name>
</gene>
<feature type="domain" description="PWWP" evidence="2">
    <location>
        <begin position="54"/>
        <end position="118"/>
    </location>
</feature>
<feature type="compositionally biased region" description="Basic and acidic residues" evidence="1">
    <location>
        <begin position="423"/>
        <end position="438"/>
    </location>
</feature>
<dbReference type="PROSITE" id="PS50812">
    <property type="entry name" value="PWWP"/>
    <property type="match status" value="1"/>
</dbReference>
<accession>A0ABC8L8T7</accession>
<dbReference type="Proteomes" id="UP001642260">
    <property type="component" value="Unassembled WGS sequence"/>
</dbReference>
<dbReference type="InterPro" id="IPR000313">
    <property type="entry name" value="PWWP_dom"/>
</dbReference>
<dbReference type="EMBL" id="CAKOAT010427376">
    <property type="protein sequence ID" value="CAH8371123.1"/>
    <property type="molecule type" value="Genomic_DNA"/>
</dbReference>
<protein>
    <recommendedName>
        <fullName evidence="2">PWWP domain-containing protein</fullName>
    </recommendedName>
</protein>
<feature type="region of interest" description="Disordered" evidence="1">
    <location>
        <begin position="401"/>
        <end position="445"/>
    </location>
</feature>
<dbReference type="SUPFAM" id="SSF63748">
    <property type="entry name" value="Tudor/PWWP/MBT"/>
    <property type="match status" value="1"/>
</dbReference>
<organism evidence="3 4">
    <name type="scientific">Eruca vesicaria subsp. sativa</name>
    <name type="common">Garden rocket</name>
    <name type="synonym">Eruca sativa</name>
    <dbReference type="NCBI Taxonomy" id="29727"/>
    <lineage>
        <taxon>Eukaryota</taxon>
        <taxon>Viridiplantae</taxon>
        <taxon>Streptophyta</taxon>
        <taxon>Embryophyta</taxon>
        <taxon>Tracheophyta</taxon>
        <taxon>Spermatophyta</taxon>
        <taxon>Magnoliopsida</taxon>
        <taxon>eudicotyledons</taxon>
        <taxon>Gunneridae</taxon>
        <taxon>Pentapetalae</taxon>
        <taxon>rosids</taxon>
        <taxon>malvids</taxon>
        <taxon>Brassicales</taxon>
        <taxon>Brassicaceae</taxon>
        <taxon>Brassiceae</taxon>
        <taxon>Eruca</taxon>
    </lineage>
</organism>
<evidence type="ECO:0000259" key="2">
    <source>
        <dbReference type="PROSITE" id="PS50812"/>
    </source>
</evidence>
<dbReference type="InterPro" id="IPR053063">
    <property type="entry name" value="PWWP_domain_containing_PDP"/>
</dbReference>
<dbReference type="PANTHER" id="PTHR42851">
    <property type="entry name" value="ALDOLASE-RELATED"/>
    <property type="match status" value="1"/>
</dbReference>
<evidence type="ECO:0000256" key="1">
    <source>
        <dbReference type="SAM" id="MobiDB-lite"/>
    </source>
</evidence>
<sequence>MSTDSELEDVETKKGSEIENVSDAESEDLSQRSKLESLGSVVSSANEEKLKLCDSDLVWGKVRSYPWWPGQVFLDPSVASTKAKKYFKKKKGTFLIAYFGDFSFAWNHVSKIKPFHHHFSQMVNQSDSREFRNAVGCALEEVSRRVEFGLSCACVSEEAYDRVKTQNVVNPGVREESRVRYGGDKVSDAVFFEPVKLVEYMKRLACFPRYDESDKLLFVSNRAKLLAFQQWTSYLSFPRYENETFLKDMTDEKREEQTLSDFIADKRFGKSHSDKKRKVESLESSKPKKKIKNNRQREDSSVGNKVAEPCFAMRTIPLRTESEMDHALKPWGDSNSISKLEVENKKMKKPQLKELAPKKISPPDDMVASRKGTPQPLHLEHSNYEDFEKFIEEMSCSNLNHESDQASIPTDVKESSDKLILPENKDITDSGSKEEQTGVKDCSADSSAPNALILKFASSSSVPSEEKLHGIFNRYGPLREAETRVMKKGKKARVVFKRGEDAKTAFSSSGKYSIFGPSLLSYSLKYVGPKDKESNGRTH</sequence>
<evidence type="ECO:0000313" key="3">
    <source>
        <dbReference type="EMBL" id="CAH8371123.1"/>
    </source>
</evidence>
<feature type="region of interest" description="Disordered" evidence="1">
    <location>
        <begin position="1"/>
        <end position="33"/>
    </location>
</feature>
<reference evidence="3 4" key="1">
    <citation type="submission" date="2022-03" db="EMBL/GenBank/DDBJ databases">
        <authorList>
            <person name="Macdonald S."/>
            <person name="Ahmed S."/>
            <person name="Newling K."/>
        </authorList>
    </citation>
    <scope>NUCLEOTIDE SEQUENCE [LARGE SCALE GENOMIC DNA]</scope>
</reference>
<dbReference type="AlphaFoldDB" id="A0ABC8L8T7"/>
<dbReference type="CDD" id="cd00590">
    <property type="entry name" value="RRM_SF"/>
    <property type="match status" value="1"/>
</dbReference>
<feature type="region of interest" description="Disordered" evidence="1">
    <location>
        <begin position="273"/>
        <end position="306"/>
    </location>
</feature>
<feature type="compositionally biased region" description="Basic and acidic residues" evidence="1">
    <location>
        <begin position="273"/>
        <end position="286"/>
    </location>
</feature>
<dbReference type="Gene3D" id="2.30.30.140">
    <property type="match status" value="1"/>
</dbReference>
<proteinExistence type="predicted"/>
<dbReference type="Pfam" id="PF00855">
    <property type="entry name" value="PWWP"/>
    <property type="match status" value="1"/>
</dbReference>
<name>A0ABC8L8T7_ERUVS</name>
<dbReference type="CDD" id="cd05162">
    <property type="entry name" value="PWWP"/>
    <property type="match status" value="1"/>
</dbReference>
<dbReference type="SMART" id="SM00293">
    <property type="entry name" value="PWWP"/>
    <property type="match status" value="1"/>
</dbReference>
<comment type="caution">
    <text evidence="3">The sequence shown here is derived from an EMBL/GenBank/DDBJ whole genome shotgun (WGS) entry which is preliminary data.</text>
</comment>
<keyword evidence="4" id="KW-1185">Reference proteome</keyword>
<evidence type="ECO:0000313" key="4">
    <source>
        <dbReference type="Proteomes" id="UP001642260"/>
    </source>
</evidence>
<feature type="region of interest" description="Disordered" evidence="1">
    <location>
        <begin position="357"/>
        <end position="378"/>
    </location>
</feature>